<name>T0G7B1_9SPHN</name>
<keyword evidence="1" id="KW-1133">Transmembrane helix</keyword>
<dbReference type="Proteomes" id="UP000015524">
    <property type="component" value="Unassembled WGS sequence"/>
</dbReference>
<dbReference type="EMBL" id="ATIB01000090">
    <property type="protein sequence ID" value="EQA96511.1"/>
    <property type="molecule type" value="Genomic_DNA"/>
</dbReference>
<dbReference type="PATRIC" id="fig|1114964.8.peg.75"/>
<keyword evidence="1" id="KW-0812">Transmembrane</keyword>
<evidence type="ECO:0000313" key="2">
    <source>
        <dbReference type="EMBL" id="EQA96511.1"/>
    </source>
</evidence>
<protein>
    <submittedName>
        <fullName evidence="2">Uncharacterized protein</fullName>
    </submittedName>
</protein>
<sequence>MTDFFLFIGGALLGAILVMTILVGWIFWIWSEDREA</sequence>
<feature type="transmembrane region" description="Helical" evidence="1">
    <location>
        <begin position="6"/>
        <end position="30"/>
    </location>
</feature>
<dbReference type="AlphaFoldDB" id="T0G7B1"/>
<organism evidence="2 3">
    <name type="scientific">Sphingobium baderi LL03</name>
    <dbReference type="NCBI Taxonomy" id="1114964"/>
    <lineage>
        <taxon>Bacteria</taxon>
        <taxon>Pseudomonadati</taxon>
        <taxon>Pseudomonadota</taxon>
        <taxon>Alphaproteobacteria</taxon>
        <taxon>Sphingomonadales</taxon>
        <taxon>Sphingomonadaceae</taxon>
        <taxon>Sphingobium</taxon>
    </lineage>
</organism>
<gene>
    <name evidence="2" type="ORF">L485_24310</name>
</gene>
<reference evidence="2 3" key="1">
    <citation type="journal article" date="2013" name="Genome Announc.">
        <title>Draft Genome Sequence of a Hexachlorocyclohexane-Degrading Bacterium, Sphingobium baderi Strain LL03T.</title>
        <authorList>
            <person name="Kaur J."/>
            <person name="Verma H."/>
            <person name="Tripathi C."/>
            <person name="Khurana J.P."/>
            <person name="Lal R."/>
        </authorList>
    </citation>
    <scope>NUCLEOTIDE SEQUENCE [LARGE SCALE GENOMIC DNA]</scope>
    <source>
        <strain evidence="2 3">LL03</strain>
    </source>
</reference>
<evidence type="ECO:0000256" key="1">
    <source>
        <dbReference type="SAM" id="Phobius"/>
    </source>
</evidence>
<keyword evidence="3" id="KW-1185">Reference proteome</keyword>
<keyword evidence="1" id="KW-0472">Membrane</keyword>
<proteinExistence type="predicted"/>
<accession>T0G7B1</accession>
<comment type="caution">
    <text evidence="2">The sequence shown here is derived from an EMBL/GenBank/DDBJ whole genome shotgun (WGS) entry which is preliminary data.</text>
</comment>
<evidence type="ECO:0000313" key="3">
    <source>
        <dbReference type="Proteomes" id="UP000015524"/>
    </source>
</evidence>